<keyword evidence="5" id="KW-0411">Iron-sulfur</keyword>
<evidence type="ECO:0000256" key="8">
    <source>
        <dbReference type="SAM" id="MobiDB-lite"/>
    </source>
</evidence>
<dbReference type="Proteomes" id="UP000275846">
    <property type="component" value="Unassembled WGS sequence"/>
</dbReference>
<dbReference type="GO" id="GO:0051536">
    <property type="term" value="F:iron-sulfur cluster binding"/>
    <property type="evidence" value="ECO:0007669"/>
    <property type="project" value="UniProtKB-KW"/>
</dbReference>
<feature type="region of interest" description="Disordered" evidence="8">
    <location>
        <begin position="476"/>
        <end position="510"/>
    </location>
</feature>
<comment type="function">
    <text evidence="7">Mitochondrial ribosome (mitoribosome) assembly factor. Binds at the interface of the head and body domains of the mitochondrial small ribosomal subunit (mt-SSU), occluding the mRNA channel and preventing compaction of the head domain towards the body. Probable inactive methyltransferase: retains the characteristic folding and ability to bind S-adenosyl-L-methionine, but it probably lost its methyltransferase activity.</text>
</comment>
<dbReference type="WBParaSite" id="SSLN_0001391401-mRNA-1">
    <property type="protein sequence ID" value="SSLN_0001391401-mRNA-1"/>
    <property type="gene ID" value="SSLN_0001391401"/>
</dbReference>
<accession>A0A183TAB2</accession>
<keyword evidence="10" id="KW-1185">Reference proteome</keyword>
<reference evidence="9 10" key="2">
    <citation type="submission" date="2018-11" db="EMBL/GenBank/DDBJ databases">
        <authorList>
            <consortium name="Pathogen Informatics"/>
        </authorList>
    </citation>
    <scope>NUCLEOTIDE SEQUENCE [LARGE SCALE GENOMIC DNA]</scope>
    <source>
        <strain evidence="9 10">NST_G2</strain>
    </source>
</reference>
<dbReference type="Pfam" id="PF09243">
    <property type="entry name" value="Rsm22"/>
    <property type="match status" value="1"/>
</dbReference>
<dbReference type="GO" id="GO:0046872">
    <property type="term" value="F:metal ion binding"/>
    <property type="evidence" value="ECO:0007669"/>
    <property type="project" value="UniProtKB-KW"/>
</dbReference>
<evidence type="ECO:0000256" key="1">
    <source>
        <dbReference type="ARBA" id="ARBA00004173"/>
    </source>
</evidence>
<dbReference type="EMBL" id="UYSU01038062">
    <property type="protein sequence ID" value="VDL99795.1"/>
    <property type="molecule type" value="Genomic_DNA"/>
</dbReference>
<dbReference type="OrthoDB" id="421327at2759"/>
<dbReference type="PANTHER" id="PTHR13184:SF5">
    <property type="entry name" value="METHYLTRANSFERASE-LIKE PROTEIN 17, MITOCHONDRIAL"/>
    <property type="match status" value="1"/>
</dbReference>
<dbReference type="GO" id="GO:0006412">
    <property type="term" value="P:translation"/>
    <property type="evidence" value="ECO:0007669"/>
    <property type="project" value="InterPro"/>
</dbReference>
<dbReference type="InterPro" id="IPR052571">
    <property type="entry name" value="Mt_RNA_Methyltransferase"/>
</dbReference>
<evidence type="ECO:0000313" key="11">
    <source>
        <dbReference type="WBParaSite" id="SSLN_0001391401-mRNA-1"/>
    </source>
</evidence>
<keyword evidence="3" id="KW-0809">Transit peptide</keyword>
<evidence type="ECO:0000256" key="3">
    <source>
        <dbReference type="ARBA" id="ARBA00022946"/>
    </source>
</evidence>
<dbReference type="AlphaFoldDB" id="A0A183TAB2"/>
<feature type="compositionally biased region" description="Acidic residues" evidence="8">
    <location>
        <begin position="481"/>
        <end position="504"/>
    </location>
</feature>
<evidence type="ECO:0000256" key="2">
    <source>
        <dbReference type="ARBA" id="ARBA00022723"/>
    </source>
</evidence>
<comment type="subcellular location">
    <subcellularLocation>
        <location evidence="1">Mitochondrion</location>
    </subcellularLocation>
</comment>
<evidence type="ECO:0000256" key="5">
    <source>
        <dbReference type="ARBA" id="ARBA00023014"/>
    </source>
</evidence>
<gene>
    <name evidence="9" type="ORF">SSLN_LOCUS13410</name>
</gene>
<proteinExistence type="predicted"/>
<evidence type="ECO:0000256" key="4">
    <source>
        <dbReference type="ARBA" id="ARBA00023004"/>
    </source>
</evidence>
<organism evidence="11">
    <name type="scientific">Schistocephalus solidus</name>
    <name type="common">Tapeworm</name>
    <dbReference type="NCBI Taxonomy" id="70667"/>
    <lineage>
        <taxon>Eukaryota</taxon>
        <taxon>Metazoa</taxon>
        <taxon>Spiralia</taxon>
        <taxon>Lophotrochozoa</taxon>
        <taxon>Platyhelminthes</taxon>
        <taxon>Cestoda</taxon>
        <taxon>Eucestoda</taxon>
        <taxon>Diphyllobothriidea</taxon>
        <taxon>Diphyllobothriidae</taxon>
        <taxon>Schistocephalus</taxon>
    </lineage>
</organism>
<dbReference type="GO" id="GO:0008168">
    <property type="term" value="F:methyltransferase activity"/>
    <property type="evidence" value="ECO:0007669"/>
    <property type="project" value="InterPro"/>
</dbReference>
<keyword evidence="2" id="KW-0479">Metal-binding</keyword>
<evidence type="ECO:0000256" key="6">
    <source>
        <dbReference type="ARBA" id="ARBA00023128"/>
    </source>
</evidence>
<evidence type="ECO:0000313" key="9">
    <source>
        <dbReference type="EMBL" id="VDL99795.1"/>
    </source>
</evidence>
<dbReference type="InterPro" id="IPR015324">
    <property type="entry name" value="Ribosomal_Rsm22-like"/>
</dbReference>
<dbReference type="PANTHER" id="PTHR13184">
    <property type="entry name" value="37S RIBOSOMAL PROTEIN S22"/>
    <property type="match status" value="1"/>
</dbReference>
<dbReference type="GO" id="GO:0005763">
    <property type="term" value="C:mitochondrial small ribosomal subunit"/>
    <property type="evidence" value="ECO:0007669"/>
    <property type="project" value="TreeGrafter"/>
</dbReference>
<keyword evidence="4" id="KW-0408">Iron</keyword>
<sequence>MKTAATKYFQKTVSGTKKYAVAASFVKKMAALKQELQPNAQRESQLPSRLALRKHPCHLSLPPLTLPDHLDRAAIDYLREHCLFSIKHLNQLSAKLNNFLHERPILTEMEILEKRRVSQAINNPPVETPDDAENFEDTNQSKIDDVLKYYSEKSISEPAASSSPSFRFNKENSQLYLVGRLAPNFATACRVLYEIRKRCPLFVPRSLFDFASGLGTYTWAANTVWPAGCIREHYLVEASTHMTSISEFLLLKRGKGIPPSETVFPGVRHRRFLPSLQINADLVMSGYVLLEVAGEVERMKIVENLWQRTSGFLTSGFLVLIEEGTKAGFSALLEARDRLVSSAVLPVIKRGGEDMHMFAPCPHLLKCGKVGMTCSSAVRYYQLGLTKDEAYPSVENFSYLVVSRGDWRRFASPDEAEHVLPRIVSTLPNPRAPALDVDLCLPNGDCERVTFSRTGTDRTLFFFLKNSAAGDIAPCLRSTEDSVDEEAEDIDDEERVEDEADAVEEGGGGK</sequence>
<evidence type="ECO:0000256" key="7">
    <source>
        <dbReference type="ARBA" id="ARBA00045681"/>
    </source>
</evidence>
<dbReference type="STRING" id="70667.A0A183TAB2"/>
<reference evidence="11" key="1">
    <citation type="submission" date="2016-06" db="UniProtKB">
        <authorList>
            <consortium name="WormBaseParasite"/>
        </authorList>
    </citation>
    <scope>IDENTIFICATION</scope>
</reference>
<evidence type="ECO:0000313" key="10">
    <source>
        <dbReference type="Proteomes" id="UP000275846"/>
    </source>
</evidence>
<name>A0A183TAB2_SCHSO</name>
<keyword evidence="6" id="KW-0496">Mitochondrion</keyword>
<protein>
    <submittedName>
        <fullName evidence="11">Methyltransferase-like protein 17</fullName>
    </submittedName>
</protein>
<dbReference type="GO" id="GO:0003735">
    <property type="term" value="F:structural constituent of ribosome"/>
    <property type="evidence" value="ECO:0007669"/>
    <property type="project" value="TreeGrafter"/>
</dbReference>